<feature type="compositionally biased region" description="Low complexity" evidence="1">
    <location>
        <begin position="67"/>
        <end position="76"/>
    </location>
</feature>
<evidence type="ECO:0000256" key="1">
    <source>
        <dbReference type="SAM" id="MobiDB-lite"/>
    </source>
</evidence>
<name>A0A3L6N2Z9_FUSOX</name>
<evidence type="ECO:0000313" key="2">
    <source>
        <dbReference type="EMBL" id="RKK10924.1"/>
    </source>
</evidence>
<feature type="region of interest" description="Disordered" evidence="1">
    <location>
        <begin position="113"/>
        <end position="179"/>
    </location>
</feature>
<evidence type="ECO:0000313" key="3">
    <source>
        <dbReference type="Proteomes" id="UP000270866"/>
    </source>
</evidence>
<sequence length="253" mass="27775">MVNAALGSNASVKSEPQETIGTIPTRLQTRQSETTNTTHAPANTPDKQGLSVFVALSERVFLGYQQQIRRQQPSRSQIDHGANHASSNSRELEVYKAVAQQVFVQYQRNRLMHRSSRKRRNGPNQPVIQVQGQPMDPRAISKRQTPPITGPRRKSPTHSDERISRTASESINNNGPDANKISYHRLMQIVLHAFQEMSNDVAQQASDLATISAAAPAQSAAIVVPTVASLTASTQVSESSPNVSPALTSRRRR</sequence>
<proteinExistence type="predicted"/>
<dbReference type="Proteomes" id="UP000270866">
    <property type="component" value="Unassembled WGS sequence"/>
</dbReference>
<protein>
    <submittedName>
        <fullName evidence="2">Uncharacterized protein</fullName>
    </submittedName>
</protein>
<feature type="region of interest" description="Disordered" evidence="1">
    <location>
        <begin position="231"/>
        <end position="253"/>
    </location>
</feature>
<gene>
    <name evidence="2" type="ORF">BFJ65_g14918</name>
</gene>
<feature type="region of interest" description="Disordered" evidence="1">
    <location>
        <begin position="67"/>
        <end position="89"/>
    </location>
</feature>
<comment type="caution">
    <text evidence="2">The sequence shown here is derived from an EMBL/GenBank/DDBJ whole genome shotgun (WGS) entry which is preliminary data.</text>
</comment>
<feature type="compositionally biased region" description="Polar residues" evidence="1">
    <location>
        <begin position="1"/>
        <end position="33"/>
    </location>
</feature>
<dbReference type="EMBL" id="MRCU01000010">
    <property type="protein sequence ID" value="RKK10924.1"/>
    <property type="molecule type" value="Genomic_DNA"/>
</dbReference>
<feature type="compositionally biased region" description="Polar residues" evidence="1">
    <location>
        <begin position="165"/>
        <end position="176"/>
    </location>
</feature>
<accession>A0A3L6N2Z9</accession>
<organism evidence="2 3">
    <name type="scientific">Fusarium oxysporum f. sp. cepae</name>
    <dbReference type="NCBI Taxonomy" id="396571"/>
    <lineage>
        <taxon>Eukaryota</taxon>
        <taxon>Fungi</taxon>
        <taxon>Dikarya</taxon>
        <taxon>Ascomycota</taxon>
        <taxon>Pezizomycotina</taxon>
        <taxon>Sordariomycetes</taxon>
        <taxon>Hypocreomycetidae</taxon>
        <taxon>Hypocreales</taxon>
        <taxon>Nectriaceae</taxon>
        <taxon>Fusarium</taxon>
        <taxon>Fusarium oxysporum species complex</taxon>
    </lineage>
</organism>
<feature type="compositionally biased region" description="Polar residues" evidence="1">
    <location>
        <begin position="231"/>
        <end position="247"/>
    </location>
</feature>
<feature type="region of interest" description="Disordered" evidence="1">
    <location>
        <begin position="1"/>
        <end position="46"/>
    </location>
</feature>
<feature type="compositionally biased region" description="Low complexity" evidence="1">
    <location>
        <begin position="34"/>
        <end position="45"/>
    </location>
</feature>
<reference evidence="2 3" key="1">
    <citation type="journal article" date="2018" name="Sci. Rep.">
        <title>Characterisation of pathogen-specific regions and novel effector candidates in Fusarium oxysporum f. sp. cepae.</title>
        <authorList>
            <person name="Armitage A.D."/>
            <person name="Taylor A."/>
            <person name="Sobczyk M.K."/>
            <person name="Baxter L."/>
            <person name="Greenfield B.P."/>
            <person name="Bates H.J."/>
            <person name="Wilson F."/>
            <person name="Jackson A.C."/>
            <person name="Ott S."/>
            <person name="Harrison R.J."/>
            <person name="Clarkson J.P."/>
        </authorList>
    </citation>
    <scope>NUCLEOTIDE SEQUENCE [LARGE SCALE GENOMIC DNA]</scope>
    <source>
        <strain evidence="2 3">FoC_Fus2</strain>
    </source>
</reference>
<feature type="compositionally biased region" description="Polar residues" evidence="1">
    <location>
        <begin position="122"/>
        <end position="132"/>
    </location>
</feature>
<dbReference type="AlphaFoldDB" id="A0A3L6N2Z9"/>